<dbReference type="InterPro" id="IPR024983">
    <property type="entry name" value="CHAT_dom"/>
</dbReference>
<name>A0A543PUF5_9MICO</name>
<accession>A0A543PUF5</accession>
<dbReference type="EMBL" id="VFQF01000001">
    <property type="protein sequence ID" value="TQN47699.1"/>
    <property type="molecule type" value="Genomic_DNA"/>
</dbReference>
<protein>
    <submittedName>
        <fullName evidence="2">CHAT domain-containing protein</fullName>
    </submittedName>
</protein>
<evidence type="ECO:0000313" key="2">
    <source>
        <dbReference type="EMBL" id="TQN47699.1"/>
    </source>
</evidence>
<dbReference type="Proteomes" id="UP000320085">
    <property type="component" value="Unassembled WGS sequence"/>
</dbReference>
<organism evidence="2 3">
    <name type="scientific">Humibacillus xanthopallidus</name>
    <dbReference type="NCBI Taxonomy" id="412689"/>
    <lineage>
        <taxon>Bacteria</taxon>
        <taxon>Bacillati</taxon>
        <taxon>Actinomycetota</taxon>
        <taxon>Actinomycetes</taxon>
        <taxon>Micrococcales</taxon>
        <taxon>Intrasporangiaceae</taxon>
        <taxon>Humibacillus</taxon>
    </lineage>
</organism>
<evidence type="ECO:0000259" key="1">
    <source>
        <dbReference type="Pfam" id="PF12770"/>
    </source>
</evidence>
<sequence>MVVQVVHGSLDQTSFPVAVGHASGMPLRGGAEGWLDAHLHGRLSDRLLVGAYPEQEGAGSYIAAPGMSPPGVLVLGLGQGGEVTAEKVARAMTAATLDWAVTQADALTDTPLEPLELGVASALIGTNPLDGIPLEESVAALVDGVVAAEVLLGNSQRLRSLVRIARLELIERYLDRAQAAVRSLQRLSTGAAASSVVQLKPMKHLTRREGGQRGLPLGVYTSGAWWRLEIRAAEPEEDTPEGYRDLEVTSLGRRARADRLVHRVESATVDELVATAITSKERDEQLGNTLFELLLPGGLKPTLLSGDNVQIVVDPQTAAYPWEALSVEPPSTPGQHHLALRGGMLRQYAERDALGARFTVRRPTGSDVLVIANPPTGDTAPDLPGALKEGRAVVDVLRRSRPDHPDYQVHALLWEEGEAETIGLPALAGNYPFRGILNALYGYEYRIVHIAAHGSYNAEKPARSGILIGPDQYLTATTISEMPVVPEFVFLNCCHSGRVASAGWDAQNGAGHSHQLAASIARALLMIGVRAVVAAGWAVDDDDATAFATKLYSSLLDDGQAFGEAVTCARQAATRTNTWAAYQCYGDPGFRFRSLSTGNYT</sequence>
<feature type="domain" description="CHAT" evidence="1">
    <location>
        <begin position="285"/>
        <end position="587"/>
    </location>
</feature>
<gene>
    <name evidence="2" type="ORF">FHX52_0808</name>
</gene>
<comment type="caution">
    <text evidence="2">The sequence shown here is derived from an EMBL/GenBank/DDBJ whole genome shotgun (WGS) entry which is preliminary data.</text>
</comment>
<dbReference type="Pfam" id="PF12770">
    <property type="entry name" value="CHAT"/>
    <property type="match status" value="1"/>
</dbReference>
<evidence type="ECO:0000313" key="3">
    <source>
        <dbReference type="Proteomes" id="UP000320085"/>
    </source>
</evidence>
<proteinExistence type="predicted"/>
<reference evidence="2 3" key="1">
    <citation type="submission" date="2019-06" db="EMBL/GenBank/DDBJ databases">
        <title>Sequencing the genomes of 1000 actinobacteria strains.</title>
        <authorList>
            <person name="Klenk H.-P."/>
        </authorList>
    </citation>
    <scope>NUCLEOTIDE SEQUENCE [LARGE SCALE GENOMIC DNA]</scope>
    <source>
        <strain evidence="2 3">DSM 21776</strain>
    </source>
</reference>
<dbReference type="AlphaFoldDB" id="A0A543PUF5"/>